<reference evidence="3" key="1">
    <citation type="submission" date="2016-09" db="EMBL/GenBank/DDBJ databases">
        <authorList>
            <person name="Hebert L."/>
            <person name="Moumen B."/>
        </authorList>
    </citation>
    <scope>NUCLEOTIDE SEQUENCE [LARGE SCALE GENOMIC DNA]</scope>
    <source>
        <strain evidence="3">OVI</strain>
    </source>
</reference>
<evidence type="ECO:0000256" key="2">
    <source>
        <dbReference type="SAM" id="MobiDB-lite"/>
    </source>
</evidence>
<feature type="region of interest" description="Disordered" evidence="2">
    <location>
        <begin position="293"/>
        <end position="338"/>
    </location>
</feature>
<feature type="region of interest" description="Disordered" evidence="2">
    <location>
        <begin position="244"/>
        <end position="274"/>
    </location>
</feature>
<feature type="compositionally biased region" description="Polar residues" evidence="2">
    <location>
        <begin position="261"/>
        <end position="274"/>
    </location>
</feature>
<sequence>MSITVDTMSAQPLGPYRQLHNFTSTGELRRAVMSKEDEYSKFEREIVVEVNELRRDPARYADILREEATVGYPYVRADPKTQCCPEMTLEQLKVYIQDFKQEHNALEESIASLKKDWNDAQLDMRERWNHEDAERAKKLRRANIRKRRGSSLIDDDYLDRRQRAIMRMSEEFKSQIKEAEERKRYVERSCMWATEGATLILNCAQWLMQAESVPLLEYSRSLTLAARDVSNGHQSVLGVVAAAERPHGSPPKKGMRRVRASTESTVKGSQVPTSTTCAMSELSEHTNSMAKLSAGLSGEGSSDSYKGSSECGTDGDSDDMERRQGHFNSGRNSYPSLSLSQTGAQRMDQSLLALAEESESLKQTTVSVYGKYGHLSGALRGIQMCNAFTPRKMVLQMLLAQRLPEFLLLAPNVNAEAYEFPAGSIRNPLLWKDGRLLGCGWVRAPDGRVSLTLLLATNFEELSLIHEQRDFSLPQIHRIINSNNNNQNGDDSPQSQSRKKELLSGRVVVQLQSSLFVEVVEPTSHPIFADRNQHVVRVVVRACMCDVDISATATSTLDPVPMVPLLDKELILVQRRLDDLNEVEILLDVRSARMRWSSQPLLVHIFERPRGLGAVEPFRNVGCIRVTPTNQCSLVQPEQNYGSLVRYQQHHHCHQPGLHQVPADGPVVRLPSALLQLRCACPIDQTEEPCGWPLIMNEFQQRGATLIEPLCGVWTTLNHTQRVAVRVPRNDHLRCAVDTISTHLYREERAMHQEQRESSQSQLKEQIRRAKEELAEAQEEEKEGIETLQQEIAALQKNMVRRRGKELANLKRQEDALQQKVNELRDRVSERQDAVSDAEEELVLVCRRSAARSRRLKMLRREYSRLRDLTDSSKCPRVEVALIADGYSTFVSSDVTRLDVVDDACTVFVGEVPLVRGFCGRAVLLVDGLEAVQWDVRPGR</sequence>
<proteinExistence type="predicted"/>
<accession>A0A1G4I5G6</accession>
<feature type="region of interest" description="Disordered" evidence="2">
    <location>
        <begin position="750"/>
        <end position="772"/>
    </location>
</feature>
<dbReference type="Proteomes" id="UP000195570">
    <property type="component" value="Unassembled WGS sequence"/>
</dbReference>
<dbReference type="GeneID" id="92374299"/>
<dbReference type="VEuPathDB" id="TriTrypDB:TEOVI_000035900"/>
<protein>
    <submittedName>
        <fullName evidence="3">Uncharacterized protein</fullName>
    </submittedName>
</protein>
<keyword evidence="1" id="KW-0175">Coiled coil</keyword>
<keyword evidence="4" id="KW-1185">Reference proteome</keyword>
<name>A0A1G4I5G6_TRYEQ</name>
<dbReference type="RefSeq" id="XP_067078319.1">
    <property type="nucleotide sequence ID" value="XM_067222218.1"/>
</dbReference>
<evidence type="ECO:0000313" key="3">
    <source>
        <dbReference type="EMBL" id="SCU66948.1"/>
    </source>
</evidence>
<feature type="compositionally biased region" description="Polar residues" evidence="2">
    <location>
        <begin position="299"/>
        <end position="311"/>
    </location>
</feature>
<comment type="caution">
    <text evidence="3">The sequence shown here is derived from an EMBL/GenBank/DDBJ whole genome shotgun (WGS) entry which is preliminary data.</text>
</comment>
<evidence type="ECO:0000313" key="4">
    <source>
        <dbReference type="Proteomes" id="UP000195570"/>
    </source>
</evidence>
<dbReference type="EMBL" id="CZPT02000654">
    <property type="protein sequence ID" value="SCU66948.1"/>
    <property type="molecule type" value="Genomic_DNA"/>
</dbReference>
<organism evidence="3 4">
    <name type="scientific">Trypanosoma equiperdum</name>
    <dbReference type="NCBI Taxonomy" id="5694"/>
    <lineage>
        <taxon>Eukaryota</taxon>
        <taxon>Discoba</taxon>
        <taxon>Euglenozoa</taxon>
        <taxon>Kinetoplastea</taxon>
        <taxon>Metakinetoplastina</taxon>
        <taxon>Trypanosomatida</taxon>
        <taxon>Trypanosomatidae</taxon>
        <taxon>Trypanosoma</taxon>
    </lineage>
</organism>
<feature type="coiled-coil region" evidence="1">
    <location>
        <begin position="89"/>
        <end position="116"/>
    </location>
</feature>
<feature type="compositionally biased region" description="Polar residues" evidence="2">
    <location>
        <begin position="326"/>
        <end position="338"/>
    </location>
</feature>
<evidence type="ECO:0000256" key="1">
    <source>
        <dbReference type="SAM" id="Coils"/>
    </source>
</evidence>
<dbReference type="AlphaFoldDB" id="A0A1G4I5G6"/>
<gene>
    <name evidence="3" type="ORF">TEOVI_000035900</name>
</gene>